<dbReference type="EnsemblPlants" id="OMERI12G01500.1">
    <property type="protein sequence ID" value="OMERI12G01500.1"/>
    <property type="gene ID" value="OMERI12G01500"/>
</dbReference>
<dbReference type="Pfam" id="PF03018">
    <property type="entry name" value="Dirigent"/>
    <property type="match status" value="1"/>
</dbReference>
<keyword evidence="4" id="KW-0052">Apoplast</keyword>
<dbReference type="eggNOG" id="ENOG502S4MA">
    <property type="taxonomic scope" value="Eukaryota"/>
</dbReference>
<comment type="subunit">
    <text evidence="2 4">Homodimer.</text>
</comment>
<sequence length="210" mass="22911">MGSSLQVTPCGALVEQYNELNFRNLYLHHLYLGPNPTQSVMLAADAATGLGATTVNNWPIYDGLGSLVARARGLHVYAGDWHNSFTIVFEDQRFRGSTLLVMGVSVEDGEWGIVGGTGQFAMARGVIQKRVHQRRNDGNIIEITIHGFCPVPRGSQTLPMGPSQQYPMPTYNQSHPTKVGPWGGTGGTPHDIHIAPPAFRKHNNPSRLDN</sequence>
<dbReference type="Gramene" id="OMERI12G01500.1">
    <property type="protein sequence ID" value="OMERI12G01500.1"/>
    <property type="gene ID" value="OMERI12G01500"/>
</dbReference>
<dbReference type="InterPro" id="IPR044859">
    <property type="entry name" value="Allene_oxi_cyc_Dirigent"/>
</dbReference>
<evidence type="ECO:0000256" key="2">
    <source>
        <dbReference type="ARBA" id="ARBA00011738"/>
    </source>
</evidence>
<evidence type="ECO:0000256" key="1">
    <source>
        <dbReference type="ARBA" id="ARBA00010746"/>
    </source>
</evidence>
<dbReference type="PANTHER" id="PTHR21495">
    <property type="entry name" value="NUCLEOPORIN-RELATED"/>
    <property type="match status" value="1"/>
</dbReference>
<evidence type="ECO:0000256" key="3">
    <source>
        <dbReference type="ARBA" id="ARBA00022525"/>
    </source>
</evidence>
<proteinExistence type="inferred from homology"/>
<organism evidence="6">
    <name type="scientific">Oryza meridionalis</name>
    <dbReference type="NCBI Taxonomy" id="40149"/>
    <lineage>
        <taxon>Eukaryota</taxon>
        <taxon>Viridiplantae</taxon>
        <taxon>Streptophyta</taxon>
        <taxon>Embryophyta</taxon>
        <taxon>Tracheophyta</taxon>
        <taxon>Spermatophyta</taxon>
        <taxon>Magnoliopsida</taxon>
        <taxon>Liliopsida</taxon>
        <taxon>Poales</taxon>
        <taxon>Poaceae</taxon>
        <taxon>BOP clade</taxon>
        <taxon>Oryzoideae</taxon>
        <taxon>Oryzeae</taxon>
        <taxon>Oryzinae</taxon>
        <taxon>Oryza</taxon>
    </lineage>
</organism>
<accession>A0A0E0F9I0</accession>
<evidence type="ECO:0000313" key="7">
    <source>
        <dbReference type="Proteomes" id="UP000008021"/>
    </source>
</evidence>
<feature type="region of interest" description="Disordered" evidence="5">
    <location>
        <begin position="184"/>
        <end position="210"/>
    </location>
</feature>
<keyword evidence="7" id="KW-1185">Reference proteome</keyword>
<dbReference type="GO" id="GO:0009699">
    <property type="term" value="P:phenylpropanoid biosynthetic process"/>
    <property type="evidence" value="ECO:0007669"/>
    <property type="project" value="UniProtKB-ARBA"/>
</dbReference>
<protein>
    <recommendedName>
        <fullName evidence="4">Dirigent protein</fullName>
    </recommendedName>
</protein>
<comment type="subcellular location">
    <subcellularLocation>
        <location evidence="4">Secreted</location>
        <location evidence="4">Extracellular space</location>
        <location evidence="4">Apoplast</location>
    </subcellularLocation>
</comment>
<evidence type="ECO:0000256" key="4">
    <source>
        <dbReference type="RuleBase" id="RU363099"/>
    </source>
</evidence>
<dbReference type="GO" id="GO:0048046">
    <property type="term" value="C:apoplast"/>
    <property type="evidence" value="ECO:0007669"/>
    <property type="project" value="UniProtKB-SubCell"/>
</dbReference>
<evidence type="ECO:0000313" key="6">
    <source>
        <dbReference type="EnsemblPlants" id="OMERI12G01500.1"/>
    </source>
</evidence>
<dbReference type="STRING" id="40149.A0A0E0F9I0"/>
<dbReference type="AlphaFoldDB" id="A0A0E0F9I0"/>
<dbReference type="Proteomes" id="UP000008021">
    <property type="component" value="Chromosome 12"/>
</dbReference>
<comment type="similarity">
    <text evidence="1 4">Belongs to the plant dirigent protein family.</text>
</comment>
<name>A0A0E0F9I0_9ORYZ</name>
<evidence type="ECO:0000256" key="5">
    <source>
        <dbReference type="SAM" id="MobiDB-lite"/>
    </source>
</evidence>
<dbReference type="HOGENOM" id="CLU_078923_0_1_1"/>
<dbReference type="InterPro" id="IPR004265">
    <property type="entry name" value="Dirigent"/>
</dbReference>
<keyword evidence="3 4" id="KW-0964">Secreted</keyword>
<reference evidence="6" key="2">
    <citation type="submission" date="2018-05" db="EMBL/GenBank/DDBJ databases">
        <title>OmerRS3 (Oryza meridionalis Reference Sequence Version 3).</title>
        <authorList>
            <person name="Zhang J."/>
            <person name="Kudrna D."/>
            <person name="Lee S."/>
            <person name="Talag J."/>
            <person name="Welchert J."/>
            <person name="Wing R.A."/>
        </authorList>
    </citation>
    <scope>NUCLEOTIDE SEQUENCE [LARGE SCALE GENOMIC DNA]</scope>
    <source>
        <strain evidence="6">cv. OR44</strain>
    </source>
</reference>
<dbReference type="Gene3D" id="2.40.480.10">
    <property type="entry name" value="Allene oxide cyclase-like"/>
    <property type="match status" value="1"/>
</dbReference>
<comment type="function">
    <text evidence="4">Dirigent proteins impart stereoselectivity on the phenoxy radical-coupling reaction, yielding optically active lignans from two molecules of coniferyl alcohol in the biosynthesis of lignans, flavonolignans, and alkaloids and thus plays a central role in plant secondary metabolism.</text>
</comment>
<reference evidence="6" key="1">
    <citation type="submission" date="2015-04" db="UniProtKB">
        <authorList>
            <consortium name="EnsemblPlants"/>
        </authorList>
    </citation>
    <scope>IDENTIFICATION</scope>
</reference>